<reference evidence="1 2" key="1">
    <citation type="submission" date="2020-08" db="EMBL/GenBank/DDBJ databases">
        <title>Genomic Encyclopedia of Type Strains, Phase IV (KMG-IV): sequencing the most valuable type-strain genomes for metagenomic binning, comparative biology and taxonomic classification.</title>
        <authorList>
            <person name="Goeker M."/>
        </authorList>
    </citation>
    <scope>NUCLEOTIDE SEQUENCE [LARGE SCALE GENOMIC DNA]</scope>
    <source>
        <strain evidence="1 2">DSM 17498</strain>
    </source>
</reference>
<dbReference type="AlphaFoldDB" id="A0A840MT82"/>
<sequence length="84" mass="9461">MSLRSLWRKARRVKRDRVTLSRAVLAVTNRCPLITRAAVKAEHGPLEARHKHLDEAISNAEELLRELKNVRLVLNLGKSNGDAA</sequence>
<name>A0A840MT82_9BRAD</name>
<evidence type="ECO:0000313" key="2">
    <source>
        <dbReference type="Proteomes" id="UP000521227"/>
    </source>
</evidence>
<organism evidence="1 2">
    <name type="scientific">Afipia massiliensis</name>
    <dbReference type="NCBI Taxonomy" id="211460"/>
    <lineage>
        <taxon>Bacteria</taxon>
        <taxon>Pseudomonadati</taxon>
        <taxon>Pseudomonadota</taxon>
        <taxon>Alphaproteobacteria</taxon>
        <taxon>Hyphomicrobiales</taxon>
        <taxon>Nitrobacteraceae</taxon>
        <taxon>Afipia</taxon>
    </lineage>
</organism>
<gene>
    <name evidence="1" type="ORF">HNQ36_001107</name>
</gene>
<accession>A0A840MT82</accession>
<comment type="caution">
    <text evidence="1">The sequence shown here is derived from an EMBL/GenBank/DDBJ whole genome shotgun (WGS) entry which is preliminary data.</text>
</comment>
<dbReference type="EMBL" id="JACHIJ010000002">
    <property type="protein sequence ID" value="MBB5051153.1"/>
    <property type="molecule type" value="Genomic_DNA"/>
</dbReference>
<dbReference type="Proteomes" id="UP000521227">
    <property type="component" value="Unassembled WGS sequence"/>
</dbReference>
<evidence type="ECO:0000313" key="1">
    <source>
        <dbReference type="EMBL" id="MBB5051153.1"/>
    </source>
</evidence>
<proteinExistence type="predicted"/>
<protein>
    <submittedName>
        <fullName evidence="1">Uncharacterized protein</fullName>
    </submittedName>
</protein>
<dbReference type="RefSeq" id="WP_184082939.1">
    <property type="nucleotide sequence ID" value="NZ_JACHIJ010000002.1"/>
</dbReference>